<evidence type="ECO:0000313" key="2">
    <source>
        <dbReference type="EMBL" id="SPP96466.1"/>
    </source>
</evidence>
<evidence type="ECO:0000313" key="4">
    <source>
        <dbReference type="Proteomes" id="UP000669317"/>
    </source>
</evidence>
<dbReference type="AlphaFoldDB" id="A0A2U3Q537"/>
<accession>A0A2U3Q537</accession>
<gene>
    <name evidence="2" type="ORF">BRAD3257_5524</name>
    <name evidence="1" type="ORF">JWS04_01775</name>
</gene>
<name>A0A2U3Q537_9BRAD</name>
<dbReference type="RefSeq" id="WP_145987023.1">
    <property type="nucleotide sequence ID" value="NZ_JAGIKT010000003.1"/>
</dbReference>
<organism evidence="2 3">
    <name type="scientific">Bradyrhizobium vignae</name>
    <dbReference type="NCBI Taxonomy" id="1549949"/>
    <lineage>
        <taxon>Bacteria</taxon>
        <taxon>Pseudomonadati</taxon>
        <taxon>Pseudomonadota</taxon>
        <taxon>Alphaproteobacteria</taxon>
        <taxon>Hyphomicrobiales</taxon>
        <taxon>Nitrobacteraceae</taxon>
        <taxon>Bradyrhizobium</taxon>
    </lineage>
</organism>
<sequence>MQKIVVPLKTARSDREPACGAIAPIYASLIVAFATRRNWNPYDVTHTHFAIVCARRSDLIETAEFAFACAWSFTFAVKSFRI</sequence>
<protein>
    <submittedName>
        <fullName evidence="2">Uncharacterized protein</fullName>
    </submittedName>
</protein>
<dbReference type="EMBL" id="JAGIKT010000003">
    <property type="protein sequence ID" value="MBP0109844.1"/>
    <property type="molecule type" value="Genomic_DNA"/>
</dbReference>
<evidence type="ECO:0000313" key="3">
    <source>
        <dbReference type="Proteomes" id="UP000246085"/>
    </source>
</evidence>
<reference evidence="2 3" key="1">
    <citation type="submission" date="2018-03" db="EMBL/GenBank/DDBJ databases">
        <authorList>
            <person name="Gully D."/>
        </authorList>
    </citation>
    <scope>NUCLEOTIDE SEQUENCE [LARGE SCALE GENOMIC DNA]</scope>
    <source>
        <strain evidence="2">ORS3257</strain>
    </source>
</reference>
<reference evidence="1 4" key="2">
    <citation type="submission" date="2021-03" db="EMBL/GenBank/DDBJ databases">
        <title>Genome Sequence of Bradyrhizobium vignae strain ISRA400.</title>
        <authorList>
            <person name="Tisa L.S."/>
            <person name="Svistoonoff S."/>
            <person name="Hocher V."/>
            <person name="Fall S."/>
            <person name="Zaiya A."/>
            <person name="Naing D."/>
            <person name="Niang N."/>
            <person name="Diouf A."/>
            <person name="Dasylva M.C."/>
            <person name="Toure O."/>
            <person name="Gueye M."/>
            <person name="Gully D."/>
            <person name="Tisseyre P."/>
            <person name="Simpson S."/>
            <person name="Morris K."/>
            <person name="Thomas W.K."/>
        </authorList>
    </citation>
    <scope>NUCLEOTIDE SEQUENCE [LARGE SCALE GENOMIC DNA]</scope>
    <source>
        <strain evidence="1 4">ISRA400</strain>
    </source>
</reference>
<dbReference type="KEGG" id="bvz:BRAD3257_5524"/>
<dbReference type="Proteomes" id="UP000669317">
    <property type="component" value="Unassembled WGS sequence"/>
</dbReference>
<evidence type="ECO:0000313" key="1">
    <source>
        <dbReference type="EMBL" id="MBP0109844.1"/>
    </source>
</evidence>
<dbReference type="EMBL" id="LS398110">
    <property type="protein sequence ID" value="SPP96466.1"/>
    <property type="molecule type" value="Genomic_DNA"/>
</dbReference>
<proteinExistence type="predicted"/>
<keyword evidence="4" id="KW-1185">Reference proteome</keyword>
<dbReference type="Proteomes" id="UP000246085">
    <property type="component" value="Chromosome BRAD3257"/>
</dbReference>